<dbReference type="OrthoDB" id="6039366at2"/>
<dbReference type="GeneID" id="97905506"/>
<keyword evidence="2" id="KW-1185">Reference proteome</keyword>
<protein>
    <submittedName>
        <fullName evidence="1">Uncharacterized protein</fullName>
    </submittedName>
</protein>
<organism evidence="1 2">
    <name type="scientific">Lysobacter capsici AZ78</name>
    <dbReference type="NCBI Taxonomy" id="1444315"/>
    <lineage>
        <taxon>Bacteria</taxon>
        <taxon>Pseudomonadati</taxon>
        <taxon>Pseudomonadota</taxon>
        <taxon>Gammaproteobacteria</taxon>
        <taxon>Lysobacterales</taxon>
        <taxon>Lysobacteraceae</taxon>
        <taxon>Lysobacter</taxon>
    </lineage>
</organism>
<proteinExistence type="predicted"/>
<evidence type="ECO:0000313" key="1">
    <source>
        <dbReference type="EMBL" id="KWS06139.1"/>
    </source>
</evidence>
<reference evidence="1 2" key="1">
    <citation type="journal article" date="2014" name="Genome Announc.">
        <title>Draft Genome Sequence of Lysobacter capsici AZ78, a Bacterium Antagonistic to Plant-Pathogenic Oomycetes.</title>
        <authorList>
            <person name="Puopolo G."/>
            <person name="Sonego P."/>
            <person name="Engelen K."/>
            <person name="Pertot I."/>
        </authorList>
    </citation>
    <scope>NUCLEOTIDE SEQUENCE [LARGE SCALE GENOMIC DNA]</scope>
    <source>
        <strain evidence="1 2">AZ78</strain>
    </source>
</reference>
<dbReference type="Pfam" id="PF19740">
    <property type="entry name" value="DUF6229"/>
    <property type="match status" value="1"/>
</dbReference>
<gene>
    <name evidence="1" type="ORF">AZ78_3693</name>
</gene>
<dbReference type="InterPro" id="IPR046197">
    <property type="entry name" value="DUF6229"/>
</dbReference>
<comment type="caution">
    <text evidence="1">The sequence shown here is derived from an EMBL/GenBank/DDBJ whole genome shotgun (WGS) entry which is preliminary data.</text>
</comment>
<dbReference type="Proteomes" id="UP000023435">
    <property type="component" value="Unassembled WGS sequence"/>
</dbReference>
<evidence type="ECO:0000313" key="2">
    <source>
        <dbReference type="Proteomes" id="UP000023435"/>
    </source>
</evidence>
<dbReference type="AlphaFoldDB" id="A0A108UBN6"/>
<sequence length="61" mass="6474">MQSNDIVSAWLTGATNVGGYKNPAGPLYIEGEIAMDEAMKTPLTHSTSISTCPSGRCYCCM</sequence>
<accession>A0A108UBN6</accession>
<dbReference type="EMBL" id="JAJA02000001">
    <property type="protein sequence ID" value="KWS06139.1"/>
    <property type="molecule type" value="Genomic_DNA"/>
</dbReference>
<name>A0A108UBN6_9GAMM</name>
<dbReference type="RefSeq" id="WP_036105914.1">
    <property type="nucleotide sequence ID" value="NZ_JAJA02000001.1"/>
</dbReference>